<dbReference type="Proteomes" id="UP000285123">
    <property type="component" value="Unassembled WGS sequence"/>
</dbReference>
<organism evidence="1 2">
    <name type="scientific">Salinisphaera orenii YIM 95161</name>
    <dbReference type="NCBI Taxonomy" id="1051139"/>
    <lineage>
        <taxon>Bacteria</taxon>
        <taxon>Pseudomonadati</taxon>
        <taxon>Pseudomonadota</taxon>
        <taxon>Gammaproteobacteria</taxon>
        <taxon>Salinisphaerales</taxon>
        <taxon>Salinisphaeraceae</taxon>
        <taxon>Salinisphaera</taxon>
    </lineage>
</organism>
<dbReference type="Pfam" id="PF11363">
    <property type="entry name" value="DUF3164"/>
    <property type="match status" value="1"/>
</dbReference>
<dbReference type="EMBL" id="AYKF01000088">
    <property type="protein sequence ID" value="ROO28230.1"/>
    <property type="molecule type" value="Genomic_DNA"/>
</dbReference>
<comment type="caution">
    <text evidence="1">The sequence shown here is derived from an EMBL/GenBank/DDBJ whole genome shotgun (WGS) entry which is preliminary data.</text>
</comment>
<dbReference type="OrthoDB" id="7554786at2"/>
<dbReference type="InterPro" id="IPR021505">
    <property type="entry name" value="Phage_B3_Orf6"/>
</dbReference>
<sequence>MSAQTTVPDGYMQNAAGHLVPEDQVRDHDKLRDSVATDLATQAIALHEQLRQYKWQALSDLADLVSTAATEYDVKIGGDKGNLSITTFDGAYKIQRAVAERIEFTEEIHAAKAIFDDCIKRWSEGANANLRVLVDRAFRTDKQGQLKTTAILELLRIEIEDADWQRGVEALKDSIQVSGTVTYIRVYKRVRGDRYEPVPLDLAAV</sequence>
<dbReference type="AlphaFoldDB" id="A0A423PRL4"/>
<proteinExistence type="predicted"/>
<gene>
    <name evidence="1" type="ORF">SAHL_10715</name>
</gene>
<accession>A0A423PRL4</accession>
<name>A0A423PRL4_9GAMM</name>
<reference evidence="1 2" key="1">
    <citation type="submission" date="2013-10" db="EMBL/GenBank/DDBJ databases">
        <title>Salinisphaera halophila YIM 95161 Genome Sequencing.</title>
        <authorList>
            <person name="Lai Q."/>
            <person name="Li C."/>
            <person name="Shao Z."/>
        </authorList>
    </citation>
    <scope>NUCLEOTIDE SEQUENCE [LARGE SCALE GENOMIC DNA]</scope>
    <source>
        <strain evidence="1 2">YIM 95161</strain>
    </source>
</reference>
<protein>
    <submittedName>
        <fullName evidence="1">Sulfate transporter</fullName>
    </submittedName>
</protein>
<evidence type="ECO:0000313" key="2">
    <source>
        <dbReference type="Proteomes" id="UP000285123"/>
    </source>
</evidence>
<dbReference type="RefSeq" id="WP_123591402.1">
    <property type="nucleotide sequence ID" value="NZ_AYKF01000088.1"/>
</dbReference>
<evidence type="ECO:0000313" key="1">
    <source>
        <dbReference type="EMBL" id="ROO28230.1"/>
    </source>
</evidence>